<dbReference type="Pfam" id="PF23615">
    <property type="entry name" value="Chromo_MIT1"/>
    <property type="match status" value="1"/>
</dbReference>
<feature type="compositionally biased region" description="Acidic residues" evidence="9">
    <location>
        <begin position="70"/>
        <end position="79"/>
    </location>
</feature>
<dbReference type="InterPro" id="IPR013083">
    <property type="entry name" value="Znf_RING/FYVE/PHD"/>
</dbReference>
<evidence type="ECO:0000313" key="11">
    <source>
        <dbReference type="EMBL" id="CRK40880.1"/>
    </source>
</evidence>
<dbReference type="SMART" id="SM00490">
    <property type="entry name" value="HELICc"/>
    <property type="match status" value="1"/>
</dbReference>
<accession>A0A0G4N3J3</accession>
<feature type="region of interest" description="Disordered" evidence="9">
    <location>
        <begin position="215"/>
        <end position="292"/>
    </location>
</feature>
<dbReference type="InterPro" id="IPR001965">
    <property type="entry name" value="Znf_PHD"/>
</dbReference>
<comment type="subunit">
    <text evidence="1">Component of the NuA4 histone acetyltransferase complex.</text>
</comment>
<evidence type="ECO:0000256" key="6">
    <source>
        <dbReference type="ARBA" id="ARBA00022833"/>
    </source>
</evidence>
<evidence type="ECO:0000256" key="1">
    <source>
        <dbReference type="ARBA" id="ARBA00011353"/>
    </source>
</evidence>
<name>A0A0G4N3J3_VERLO</name>
<dbReference type="InterPro" id="IPR016197">
    <property type="entry name" value="Chromo-like_dom_sf"/>
</dbReference>
<feature type="region of interest" description="Disordered" evidence="9">
    <location>
        <begin position="1184"/>
        <end position="1226"/>
    </location>
</feature>
<dbReference type="Gene3D" id="3.40.50.300">
    <property type="entry name" value="P-loop containing nucleotide triphosphate hydrolases"/>
    <property type="match status" value="1"/>
</dbReference>
<dbReference type="InterPro" id="IPR041684">
    <property type="entry name" value="Znf-PHD-like"/>
</dbReference>
<keyword evidence="6" id="KW-0862">Zinc</keyword>
<feature type="compositionally biased region" description="Polar residues" evidence="9">
    <location>
        <begin position="1276"/>
        <end position="1322"/>
    </location>
</feature>
<dbReference type="InterPro" id="IPR056616">
    <property type="entry name" value="Chromo_MIT1"/>
</dbReference>
<protein>
    <recommendedName>
        <fullName evidence="10">Helicase C-terminal domain-containing protein</fullName>
    </recommendedName>
</protein>
<evidence type="ECO:0000256" key="4">
    <source>
        <dbReference type="ARBA" id="ARBA00022771"/>
    </source>
</evidence>
<dbReference type="Pfam" id="PF15446">
    <property type="entry name" value="zf-PHD-like"/>
    <property type="match status" value="1"/>
</dbReference>
<dbReference type="GO" id="GO:0003682">
    <property type="term" value="F:chromatin binding"/>
    <property type="evidence" value="ECO:0007669"/>
    <property type="project" value="TreeGrafter"/>
</dbReference>
<dbReference type="Proteomes" id="UP000045706">
    <property type="component" value="Unassembled WGS sequence"/>
</dbReference>
<dbReference type="GO" id="GO:0000785">
    <property type="term" value="C:chromatin"/>
    <property type="evidence" value="ECO:0007669"/>
    <property type="project" value="TreeGrafter"/>
</dbReference>
<feature type="region of interest" description="Disordered" evidence="9">
    <location>
        <begin position="1"/>
        <end position="121"/>
    </location>
</feature>
<feature type="region of interest" description="Disordered" evidence="9">
    <location>
        <begin position="1122"/>
        <end position="1158"/>
    </location>
</feature>
<evidence type="ECO:0000259" key="10">
    <source>
        <dbReference type="PROSITE" id="PS51194"/>
    </source>
</evidence>
<dbReference type="GO" id="GO:0008270">
    <property type="term" value="F:zinc ion binding"/>
    <property type="evidence" value="ECO:0007669"/>
    <property type="project" value="UniProtKB-KW"/>
</dbReference>
<evidence type="ECO:0000256" key="9">
    <source>
        <dbReference type="SAM" id="MobiDB-lite"/>
    </source>
</evidence>
<dbReference type="CDD" id="cd15489">
    <property type="entry name" value="PHD_SF"/>
    <property type="match status" value="1"/>
</dbReference>
<keyword evidence="8" id="KW-0539">Nucleus</keyword>
<dbReference type="SUPFAM" id="SSF54160">
    <property type="entry name" value="Chromo domain-like"/>
    <property type="match status" value="1"/>
</dbReference>
<dbReference type="GO" id="GO:0005634">
    <property type="term" value="C:nucleus"/>
    <property type="evidence" value="ECO:0007669"/>
    <property type="project" value="TreeGrafter"/>
</dbReference>
<evidence type="ECO:0000256" key="2">
    <source>
        <dbReference type="ARBA" id="ARBA00022723"/>
    </source>
</evidence>
<keyword evidence="5" id="KW-0378">Hydrolase</keyword>
<evidence type="ECO:0000256" key="3">
    <source>
        <dbReference type="ARBA" id="ARBA00022741"/>
    </source>
</evidence>
<feature type="compositionally biased region" description="Basic and acidic residues" evidence="9">
    <location>
        <begin position="1198"/>
        <end position="1217"/>
    </location>
</feature>
<dbReference type="GO" id="GO:0016887">
    <property type="term" value="F:ATP hydrolysis activity"/>
    <property type="evidence" value="ECO:0007669"/>
    <property type="project" value="TreeGrafter"/>
</dbReference>
<dbReference type="PANTHER" id="PTHR45623">
    <property type="entry name" value="CHROMODOMAIN-HELICASE-DNA-BINDING PROTEIN 3-RELATED-RELATED"/>
    <property type="match status" value="1"/>
</dbReference>
<dbReference type="GO" id="GO:0042393">
    <property type="term" value="F:histone binding"/>
    <property type="evidence" value="ECO:0007669"/>
    <property type="project" value="TreeGrafter"/>
</dbReference>
<feature type="compositionally biased region" description="Polar residues" evidence="9">
    <location>
        <begin position="111"/>
        <end position="121"/>
    </location>
</feature>
<dbReference type="GO" id="GO:0003677">
    <property type="term" value="F:DNA binding"/>
    <property type="evidence" value="ECO:0007669"/>
    <property type="project" value="TreeGrafter"/>
</dbReference>
<evidence type="ECO:0000256" key="5">
    <source>
        <dbReference type="ARBA" id="ARBA00022801"/>
    </source>
</evidence>
<dbReference type="SUPFAM" id="SSF52540">
    <property type="entry name" value="P-loop containing nucleoside triphosphate hydrolases"/>
    <property type="match status" value="1"/>
</dbReference>
<dbReference type="InterPro" id="IPR049730">
    <property type="entry name" value="SNF2/RAD54-like_C"/>
</dbReference>
<dbReference type="Gene3D" id="2.40.50.40">
    <property type="match status" value="1"/>
</dbReference>
<dbReference type="Gene3D" id="3.30.40.10">
    <property type="entry name" value="Zinc/RING finger domain, C3HC4 (zinc finger)"/>
    <property type="match status" value="1"/>
</dbReference>
<dbReference type="EMBL" id="CVQI01032274">
    <property type="protein sequence ID" value="CRK40880.1"/>
    <property type="molecule type" value="Genomic_DNA"/>
</dbReference>
<dbReference type="GO" id="GO:0140658">
    <property type="term" value="F:ATP-dependent chromatin remodeler activity"/>
    <property type="evidence" value="ECO:0007669"/>
    <property type="project" value="TreeGrafter"/>
</dbReference>
<organism evidence="11 12">
    <name type="scientific">Verticillium longisporum</name>
    <name type="common">Verticillium dahliae var. longisporum</name>
    <dbReference type="NCBI Taxonomy" id="100787"/>
    <lineage>
        <taxon>Eukaryota</taxon>
        <taxon>Fungi</taxon>
        <taxon>Dikarya</taxon>
        <taxon>Ascomycota</taxon>
        <taxon>Pezizomycotina</taxon>
        <taxon>Sordariomycetes</taxon>
        <taxon>Hypocreomycetidae</taxon>
        <taxon>Glomerellales</taxon>
        <taxon>Plectosphaerellaceae</taxon>
        <taxon>Verticillium</taxon>
    </lineage>
</organism>
<dbReference type="SUPFAM" id="SSF57903">
    <property type="entry name" value="FYVE/PHD zinc finger"/>
    <property type="match status" value="1"/>
</dbReference>
<evidence type="ECO:0000256" key="8">
    <source>
        <dbReference type="ARBA" id="ARBA00023242"/>
    </source>
</evidence>
<dbReference type="InterPro" id="IPR011011">
    <property type="entry name" value="Znf_FYVE_PHD"/>
</dbReference>
<proteinExistence type="predicted"/>
<dbReference type="GO" id="GO:0005524">
    <property type="term" value="F:ATP binding"/>
    <property type="evidence" value="ECO:0007669"/>
    <property type="project" value="UniProtKB-KW"/>
</dbReference>
<evidence type="ECO:0000313" key="12">
    <source>
        <dbReference type="Proteomes" id="UP000045706"/>
    </source>
</evidence>
<sequence length="1455" mass="162261">MEETDSGSEPAAPSTWKGTLVFGTPEPEYSSEEGAAAVLESVENPEAYEFETHANEDVSNEALADLLPESTEDGEDELLDATSQEPLAPLAQEAQVDELQPDVSDRHSSETQDSQADSLRTTAPERIRPVRFEIVLPELSPEERAHYRVVHSDRVDFVYEEIAEQPYDPYYRIEYTDGRQHLVSELDLAAHHGGKTALRRWHAGITPEDIFKMSRRTAHKRSWEDGTEDSASTGSLDDMMNVDDDDEERMRTLHKRRRTSARASTSRTIPFSSDEDEPTAPAPPARQLRDRQPRQLKLTKMAFANGNSFGDDDDELALANSLHKSDGEDDDFQHITSDVVPRTGRGRKNVKRLKPSRSNYAARSSRDSSIEFEDDRRRSGRSTRNTKNMTDPTAMDDDLSSAEESKTTAAPKVISIKEVFKPLPSDSDFSEYHVSVCDVCNQGSVSSKGQMIGCQGCSLSFHKGCINSRAQRDHMATKVGDDSFVLQCKWCIGIYRKKDANAPHHAMCQSCKEDGKACKPFSMKKTAREEEKLRQENGGVDPVTKVEPYLVNNSGIVLFRCTACKRGWHFEHLPSSRTESDVAGTREQRLADYSIDWKCEDCSLRNDKVHVLVAWRPTGKKEGAIEDGEATPDFSSLPEDGKEYLVKWANQSYFHCTWMPGAWVHGTTAGAMRTTFAKRDAERSLLRMNKQDAIPEEYLLADVILYAKSDNQASSKAAEMARIHKVSKIFVKFQGLGYDDAVWDSPPPPESGRPYEAFKEAYEEYLCGKYFAPGVGPKMLERAIFADDKIKKTKDRGSLNNILMQLRKCLCHPFIYSQAIEERSDDPIVTQRNLISASAKLLLLEIMLPKLKERGHRVLLFSQFLNQLDIVEDYLTGRGYDFRRLDGSISSLEKQRRIDAFNAPDSPVFAFLLSTRAGGVGINLATADTVIILDPDFNPHQDLQALSRAHRIGQKNKVLCFQLMTKNSVEEKIMQIGRKKMALDHVLIESMDNENDAGDDLESILKFGASALFSDEQDQKDIIRYDDASVDKLLDRTQIEQAKPDESGSGESQFSFAKVWANDKGTFEDDMAEHEDPTLNPSIWEDILAEREAVAQKLAEAEKVVLGRGGRRRTAINYRTNEANDAAGRTELDGSDVDGDFNADTDEDEESAGENEAFPDVGITDLAGVVPRRAAIVNDTAPAPPVVAVGSKKRGRPRKTDTPQGERAKGLKAKNPDSKQPAVQNTILSNRPQVVTHQNNPRVHNGIDPLWDSTALFVPGQKVLSSNAPFQAGPGYQNTRQDYQQNQHQSPFFNFPPDQSQRLPQQNFHPQTQGRLNGTGQASHDPRQGQARQAIVKTTFPSPRASEATKPALPDMAYKAKIPGLTLEAALKVSKQMITRIPPHRGPRKALPTKTTLADMKCTGCLGDHLTSACNGRLTEIQIRMALDELAQMPDNSLVALEQHELKQRLLSIPV</sequence>
<dbReference type="CDD" id="cd18660">
    <property type="entry name" value="CD1_tandem"/>
    <property type="match status" value="1"/>
</dbReference>
<dbReference type="SMART" id="SM00249">
    <property type="entry name" value="PHD"/>
    <property type="match status" value="2"/>
</dbReference>
<keyword evidence="2" id="KW-0479">Metal-binding</keyword>
<feature type="region of interest" description="Disordered" evidence="9">
    <location>
        <begin position="324"/>
        <end position="408"/>
    </location>
</feature>
<feature type="compositionally biased region" description="Basic and acidic residues" evidence="9">
    <location>
        <begin position="364"/>
        <end position="377"/>
    </location>
</feature>
<gene>
    <name evidence="11" type="ORF">BN1723_004976</name>
</gene>
<reference evidence="12" key="1">
    <citation type="submission" date="2015-05" db="EMBL/GenBank/DDBJ databases">
        <authorList>
            <person name="Fogelqvist Johan"/>
        </authorList>
    </citation>
    <scope>NUCLEOTIDE SEQUENCE [LARGE SCALE GENOMIC DNA]</scope>
</reference>
<feature type="compositionally biased region" description="Basic residues" evidence="9">
    <location>
        <begin position="344"/>
        <end position="355"/>
    </location>
</feature>
<evidence type="ECO:0000256" key="7">
    <source>
        <dbReference type="ARBA" id="ARBA00022840"/>
    </source>
</evidence>
<keyword evidence="7" id="KW-0067">ATP-binding</keyword>
<keyword evidence="4" id="KW-0863">Zinc-finger</keyword>
<feature type="compositionally biased region" description="Acidic residues" evidence="9">
    <location>
        <begin position="1133"/>
        <end position="1153"/>
    </location>
</feature>
<feature type="region of interest" description="Disordered" evidence="9">
    <location>
        <begin position="1268"/>
        <end position="1331"/>
    </location>
</feature>
<dbReference type="CDD" id="cd18793">
    <property type="entry name" value="SF2_C_SNF"/>
    <property type="match status" value="1"/>
</dbReference>
<keyword evidence="3" id="KW-0547">Nucleotide-binding</keyword>
<dbReference type="InterPro" id="IPR027417">
    <property type="entry name" value="P-loop_NTPase"/>
</dbReference>
<feature type="compositionally biased region" description="Polar residues" evidence="9">
    <location>
        <begin position="382"/>
        <end position="391"/>
    </location>
</feature>
<dbReference type="PANTHER" id="PTHR45623:SF17">
    <property type="entry name" value="CHROMODOMAIN-HELICASE-DNA-BINDING PROTEIN 3-RELATED"/>
    <property type="match status" value="1"/>
</dbReference>
<dbReference type="PROSITE" id="PS51194">
    <property type="entry name" value="HELICASE_CTER"/>
    <property type="match status" value="1"/>
</dbReference>
<dbReference type="Pfam" id="PF00271">
    <property type="entry name" value="Helicase_C"/>
    <property type="match status" value="1"/>
</dbReference>
<feature type="domain" description="Helicase C-terminal" evidence="10">
    <location>
        <begin position="843"/>
        <end position="995"/>
    </location>
</feature>
<dbReference type="InterPro" id="IPR001650">
    <property type="entry name" value="Helicase_C-like"/>
</dbReference>